<feature type="chain" id="PRO_5045065060" evidence="10">
    <location>
        <begin position="21"/>
        <end position="459"/>
    </location>
</feature>
<dbReference type="SMART" id="SM00098">
    <property type="entry name" value="alkPPc"/>
    <property type="match status" value="1"/>
</dbReference>
<dbReference type="PANTHER" id="PTHR11596:SF5">
    <property type="entry name" value="ALKALINE PHOSPHATASE"/>
    <property type="match status" value="1"/>
</dbReference>
<organism evidence="11 12">
    <name type="scientific">Oceanobacillus kapialis</name>
    <dbReference type="NCBI Taxonomy" id="481353"/>
    <lineage>
        <taxon>Bacteria</taxon>
        <taxon>Bacillati</taxon>
        <taxon>Bacillota</taxon>
        <taxon>Bacilli</taxon>
        <taxon>Bacillales</taxon>
        <taxon>Bacillaceae</taxon>
        <taxon>Oceanobacillus</taxon>
    </lineage>
</organism>
<evidence type="ECO:0000256" key="6">
    <source>
        <dbReference type="ARBA" id="ARBA00022801"/>
    </source>
</evidence>
<keyword evidence="6" id="KW-0378">Hydrolase</keyword>
<evidence type="ECO:0000256" key="10">
    <source>
        <dbReference type="SAM" id="SignalP"/>
    </source>
</evidence>
<evidence type="ECO:0000256" key="1">
    <source>
        <dbReference type="ARBA" id="ARBA00001946"/>
    </source>
</evidence>
<dbReference type="InterPro" id="IPR018299">
    <property type="entry name" value="Alkaline_phosphatase_AS"/>
</dbReference>
<dbReference type="InterPro" id="IPR001952">
    <property type="entry name" value="Alkaline_phosphatase"/>
</dbReference>
<comment type="cofactor">
    <cofactor evidence="1">
        <name>Mg(2+)</name>
        <dbReference type="ChEBI" id="CHEBI:18420"/>
    </cofactor>
</comment>
<keyword evidence="8" id="KW-0460">Magnesium</keyword>
<dbReference type="PRINTS" id="PR00113">
    <property type="entry name" value="ALKPHPHTASE"/>
</dbReference>
<protein>
    <submittedName>
        <fullName evidence="11">Alkaline phosphatase</fullName>
    </submittedName>
</protein>
<dbReference type="InterPro" id="IPR017850">
    <property type="entry name" value="Alkaline_phosphatase_core_sf"/>
</dbReference>
<evidence type="ECO:0000256" key="5">
    <source>
        <dbReference type="ARBA" id="ARBA00022723"/>
    </source>
</evidence>
<evidence type="ECO:0000256" key="9">
    <source>
        <dbReference type="RuleBase" id="RU003946"/>
    </source>
</evidence>
<keyword evidence="12" id="KW-1185">Reference proteome</keyword>
<feature type="signal peptide" evidence="10">
    <location>
        <begin position="1"/>
        <end position="20"/>
    </location>
</feature>
<comment type="cofactor">
    <cofactor evidence="2">
        <name>Zn(2+)</name>
        <dbReference type="ChEBI" id="CHEBI:29105"/>
    </cofactor>
</comment>
<gene>
    <name evidence="11" type="ORF">ACFSUN_15325</name>
</gene>
<keyword evidence="7" id="KW-0862">Zinc</keyword>
<keyword evidence="10" id="KW-0732">Signal</keyword>
<dbReference type="Gene3D" id="1.10.60.40">
    <property type="match status" value="1"/>
</dbReference>
<dbReference type="Gene3D" id="3.40.720.10">
    <property type="entry name" value="Alkaline Phosphatase, subunit A"/>
    <property type="match status" value="1"/>
</dbReference>
<keyword evidence="5" id="KW-0479">Metal-binding</keyword>
<dbReference type="RefSeq" id="WP_379563106.1">
    <property type="nucleotide sequence ID" value="NZ_JBHUMX010000041.1"/>
</dbReference>
<evidence type="ECO:0000256" key="4">
    <source>
        <dbReference type="ARBA" id="ARBA00022553"/>
    </source>
</evidence>
<evidence type="ECO:0000256" key="3">
    <source>
        <dbReference type="ARBA" id="ARBA00005984"/>
    </source>
</evidence>
<dbReference type="Proteomes" id="UP001597451">
    <property type="component" value="Unassembled WGS sequence"/>
</dbReference>
<dbReference type="PANTHER" id="PTHR11596">
    <property type="entry name" value="ALKALINE PHOSPHATASE"/>
    <property type="match status" value="1"/>
</dbReference>
<sequence length="459" mass="49496">MFKKVGVVALSAGLMFSAMGSVPSVEAGKPEWAGKGKPDWVEAKKGKDDVENVIYMIPDGFNADYAKNYRLYKGEDAVWDKHLKGMYSTYSANSNITDSAAAGTAMATGVKTNNGMISQNPDGEELETILEASQDEDMSTGLVATSTITHATPAAFASHVESRNNQTEIASQMIANEVDVMLGGGKNNFVPESMGGNQEEDNVLEEAEDKGYELVETREELMNQNDIALNKGDKLLGLFADDALADEMSREKDVQPSLEEMTESALEVLKQDKDGFFLMVEGSQIDWAGHDNDAGWAMKEVEAFEQAVKAALEFAEEDGETLVVIGGDHETGGMTTGVNGGPASASPEALKNVTATGAKMASELNEDRSNAMDVLKTYTDFDWSYMEVKQVQDAEDPALTINHLISKRANIGWTSTNHTAVDVPLYVYGPGANDFTGFHDNTDLPKMIAESLGASLDNE</sequence>
<evidence type="ECO:0000313" key="11">
    <source>
        <dbReference type="EMBL" id="MFD2630157.1"/>
    </source>
</evidence>
<reference evidence="12" key="1">
    <citation type="journal article" date="2019" name="Int. J. Syst. Evol. Microbiol.">
        <title>The Global Catalogue of Microorganisms (GCM) 10K type strain sequencing project: providing services to taxonomists for standard genome sequencing and annotation.</title>
        <authorList>
            <consortium name="The Broad Institute Genomics Platform"/>
            <consortium name="The Broad Institute Genome Sequencing Center for Infectious Disease"/>
            <person name="Wu L."/>
            <person name="Ma J."/>
        </authorList>
    </citation>
    <scope>NUCLEOTIDE SEQUENCE [LARGE SCALE GENOMIC DNA]</scope>
    <source>
        <strain evidence="12">TISTR 1858</strain>
    </source>
</reference>
<proteinExistence type="inferred from homology"/>
<accession>A0ABW5Q3C0</accession>
<keyword evidence="4" id="KW-0597">Phosphoprotein</keyword>
<dbReference type="PROSITE" id="PS00123">
    <property type="entry name" value="ALKALINE_PHOSPHATASE"/>
    <property type="match status" value="1"/>
</dbReference>
<comment type="caution">
    <text evidence="11">The sequence shown here is derived from an EMBL/GenBank/DDBJ whole genome shotgun (WGS) entry which is preliminary data.</text>
</comment>
<evidence type="ECO:0000313" key="12">
    <source>
        <dbReference type="Proteomes" id="UP001597451"/>
    </source>
</evidence>
<comment type="similarity">
    <text evidence="3 9">Belongs to the alkaline phosphatase family.</text>
</comment>
<dbReference type="SUPFAM" id="SSF53649">
    <property type="entry name" value="Alkaline phosphatase-like"/>
    <property type="match status" value="1"/>
</dbReference>
<dbReference type="Pfam" id="PF00245">
    <property type="entry name" value="Alk_phosphatase"/>
    <property type="match status" value="1"/>
</dbReference>
<dbReference type="EMBL" id="JBHUMX010000041">
    <property type="protein sequence ID" value="MFD2630157.1"/>
    <property type="molecule type" value="Genomic_DNA"/>
</dbReference>
<name>A0ABW5Q3C0_9BACI</name>
<evidence type="ECO:0000256" key="2">
    <source>
        <dbReference type="ARBA" id="ARBA00001947"/>
    </source>
</evidence>
<dbReference type="CDD" id="cd16012">
    <property type="entry name" value="ALP"/>
    <property type="match status" value="1"/>
</dbReference>
<evidence type="ECO:0000256" key="7">
    <source>
        <dbReference type="ARBA" id="ARBA00022833"/>
    </source>
</evidence>
<evidence type="ECO:0000256" key="8">
    <source>
        <dbReference type="ARBA" id="ARBA00022842"/>
    </source>
</evidence>